<dbReference type="STRING" id="314283.MED297_08701"/>
<keyword evidence="4" id="KW-0472">Membrane</keyword>
<dbReference type="SUPFAM" id="SSF53474">
    <property type="entry name" value="alpha/beta-Hydrolases"/>
    <property type="match status" value="1"/>
</dbReference>
<keyword evidence="7" id="KW-1185">Reference proteome</keyword>
<keyword evidence="3" id="KW-0256">Endoplasmic reticulum</keyword>
<dbReference type="EMBL" id="AAOE01000030">
    <property type="protein sequence ID" value="EAR07886.1"/>
    <property type="molecule type" value="Genomic_DNA"/>
</dbReference>
<comment type="subcellular location">
    <subcellularLocation>
        <location evidence="1">Endoplasmic reticulum</location>
    </subcellularLocation>
    <subcellularLocation>
        <location evidence="2">Membrane</location>
    </subcellularLocation>
</comment>
<dbReference type="Proteomes" id="UP000005953">
    <property type="component" value="Unassembled WGS sequence"/>
</dbReference>
<dbReference type="Pfam" id="PF07819">
    <property type="entry name" value="PGAP1"/>
    <property type="match status" value="1"/>
</dbReference>
<proteinExistence type="predicted"/>
<sequence>MSADRLPLKAVSRLTREAVVAMTDLVESLHATITQPVSGSSSAPHRTRGITGMVYRNVRRVATLSGRSAEQALGQLDNLIDSKTPSPVQRHLRAALNGVIGDYLEQQGSPLAIPMTFRQNGQVVTDEALAPLGQHSTTPVVLFIHGLCMHDEHWSTRACNYPKALTQTLNLRVLYLHYNSGRSILDNGDELSQQLNRLFASPDKTPPLILIGHSMGGLVARRACYTAQKAQHPWVHHLDSVITLGTPHFGAPLAQAGALLERLLEKTPYSAPFARLAKLRSQGIKDLRHGRLVGPEPRPYHPDPSQLPEGVRMLAVAASLTGDNGDGLVPVQSALGEHRDPDRSLPLADSDKLRIPDCGHLDLLGHPQIEKALLEWLSPR</sequence>
<dbReference type="InterPro" id="IPR012908">
    <property type="entry name" value="PGAP1-ab_dom-like"/>
</dbReference>
<evidence type="ECO:0000256" key="3">
    <source>
        <dbReference type="ARBA" id="ARBA00022824"/>
    </source>
</evidence>
<evidence type="ECO:0000256" key="4">
    <source>
        <dbReference type="ARBA" id="ARBA00023136"/>
    </source>
</evidence>
<dbReference type="PANTHER" id="PTHR48182">
    <property type="entry name" value="PROTEIN SERAC1"/>
    <property type="match status" value="1"/>
</dbReference>
<dbReference type="GO" id="GO:0016788">
    <property type="term" value="F:hydrolase activity, acting on ester bonds"/>
    <property type="evidence" value="ECO:0007669"/>
    <property type="project" value="InterPro"/>
</dbReference>
<evidence type="ECO:0000256" key="2">
    <source>
        <dbReference type="ARBA" id="ARBA00004370"/>
    </source>
</evidence>
<dbReference type="RefSeq" id="WP_008045904.1">
    <property type="nucleotide sequence ID" value="NZ_CH724152.1"/>
</dbReference>
<dbReference type="InterPro" id="IPR052374">
    <property type="entry name" value="SERAC1"/>
</dbReference>
<dbReference type="AlphaFoldDB" id="A4BJ41"/>
<accession>A4BJ41</accession>
<evidence type="ECO:0000256" key="1">
    <source>
        <dbReference type="ARBA" id="ARBA00004240"/>
    </source>
</evidence>
<dbReference type="HOGENOM" id="CLU_049416_0_0_6"/>
<reference evidence="6 7" key="1">
    <citation type="submission" date="2006-02" db="EMBL/GenBank/DDBJ databases">
        <authorList>
            <person name="Pinhassi J."/>
            <person name="Pedros-Alio C."/>
            <person name="Ferriera S."/>
            <person name="Johnson J."/>
            <person name="Kravitz S."/>
            <person name="Halpern A."/>
            <person name="Remington K."/>
            <person name="Beeson K."/>
            <person name="Tran B."/>
            <person name="Rogers Y.-H."/>
            <person name="Friedman R."/>
            <person name="Venter J.C."/>
        </authorList>
    </citation>
    <scope>NUCLEOTIDE SEQUENCE [LARGE SCALE GENOMIC DNA]</scope>
    <source>
        <strain evidence="6 7">MED297</strain>
    </source>
</reference>
<evidence type="ECO:0000259" key="5">
    <source>
        <dbReference type="Pfam" id="PF07819"/>
    </source>
</evidence>
<feature type="domain" description="GPI inositol-deacylase PGAP1-like alpha/beta" evidence="5">
    <location>
        <begin position="140"/>
        <end position="257"/>
    </location>
</feature>
<comment type="caution">
    <text evidence="6">The sequence shown here is derived from an EMBL/GenBank/DDBJ whole genome shotgun (WGS) entry which is preliminary data.</text>
</comment>
<evidence type="ECO:0000313" key="7">
    <source>
        <dbReference type="Proteomes" id="UP000005953"/>
    </source>
</evidence>
<gene>
    <name evidence="6" type="ORF">MED297_08701</name>
</gene>
<dbReference type="Gene3D" id="3.40.50.1820">
    <property type="entry name" value="alpha/beta hydrolase"/>
    <property type="match status" value="1"/>
</dbReference>
<protein>
    <recommendedName>
        <fullName evidence="5">GPI inositol-deacylase PGAP1-like alpha/beta domain-containing protein</fullName>
    </recommendedName>
</protein>
<dbReference type="GO" id="GO:0016020">
    <property type="term" value="C:membrane"/>
    <property type="evidence" value="ECO:0007669"/>
    <property type="project" value="UniProtKB-SubCell"/>
</dbReference>
<dbReference type="OrthoDB" id="869379at2"/>
<name>A4BJ41_9GAMM</name>
<organism evidence="6 7">
    <name type="scientific">Reinekea blandensis MED297</name>
    <dbReference type="NCBI Taxonomy" id="314283"/>
    <lineage>
        <taxon>Bacteria</taxon>
        <taxon>Pseudomonadati</taxon>
        <taxon>Pseudomonadota</taxon>
        <taxon>Gammaproteobacteria</taxon>
        <taxon>Oceanospirillales</taxon>
        <taxon>Saccharospirillaceae</taxon>
        <taxon>Reinekea</taxon>
    </lineage>
</organism>
<evidence type="ECO:0000313" key="6">
    <source>
        <dbReference type="EMBL" id="EAR07886.1"/>
    </source>
</evidence>
<dbReference type="InterPro" id="IPR029058">
    <property type="entry name" value="AB_hydrolase_fold"/>
</dbReference>
<dbReference type="PANTHER" id="PTHR48182:SF2">
    <property type="entry name" value="PROTEIN SERAC1"/>
    <property type="match status" value="1"/>
</dbReference>